<keyword evidence="1" id="KW-0812">Transmembrane</keyword>
<organism evidence="2 3">
    <name type="scientific">Kibdelosporangium banguiense</name>
    <dbReference type="NCBI Taxonomy" id="1365924"/>
    <lineage>
        <taxon>Bacteria</taxon>
        <taxon>Bacillati</taxon>
        <taxon>Actinomycetota</taxon>
        <taxon>Actinomycetes</taxon>
        <taxon>Pseudonocardiales</taxon>
        <taxon>Pseudonocardiaceae</taxon>
        <taxon>Kibdelosporangium</taxon>
    </lineage>
</organism>
<keyword evidence="1" id="KW-1133">Transmembrane helix</keyword>
<sequence length="79" mass="8493">MSSLSTFVPLFRPNAARLATVAGFVAFLLGLGFLVPFWIVLIVAAGFVVIGQVVRAVRAASRKVDQIMAEELSSENTVR</sequence>
<evidence type="ECO:0000313" key="2">
    <source>
        <dbReference type="EMBL" id="MBP2321496.1"/>
    </source>
</evidence>
<dbReference type="EMBL" id="JAGINW010000001">
    <property type="protein sequence ID" value="MBP2321496.1"/>
    <property type="molecule type" value="Genomic_DNA"/>
</dbReference>
<evidence type="ECO:0000313" key="3">
    <source>
        <dbReference type="Proteomes" id="UP001519332"/>
    </source>
</evidence>
<comment type="caution">
    <text evidence="2">The sequence shown here is derived from an EMBL/GenBank/DDBJ whole genome shotgun (WGS) entry which is preliminary data.</text>
</comment>
<evidence type="ECO:0008006" key="4">
    <source>
        <dbReference type="Google" id="ProtNLM"/>
    </source>
</evidence>
<feature type="transmembrane region" description="Helical" evidence="1">
    <location>
        <begin position="20"/>
        <end position="53"/>
    </location>
</feature>
<dbReference type="RefSeq" id="WP_209636397.1">
    <property type="nucleotide sequence ID" value="NZ_JAGINW010000001.1"/>
</dbReference>
<name>A0ABS4TAQ0_9PSEU</name>
<accession>A0ABS4TAQ0</accession>
<protein>
    <recommendedName>
        <fullName evidence="4">DUF4229 domain-containing protein</fullName>
    </recommendedName>
</protein>
<dbReference type="Proteomes" id="UP001519332">
    <property type="component" value="Unassembled WGS sequence"/>
</dbReference>
<keyword evidence="1" id="KW-0472">Membrane</keyword>
<proteinExistence type="predicted"/>
<reference evidence="2 3" key="1">
    <citation type="submission" date="2021-03" db="EMBL/GenBank/DDBJ databases">
        <title>Sequencing the genomes of 1000 actinobacteria strains.</title>
        <authorList>
            <person name="Klenk H.-P."/>
        </authorList>
    </citation>
    <scope>NUCLEOTIDE SEQUENCE [LARGE SCALE GENOMIC DNA]</scope>
    <source>
        <strain evidence="2 3">DSM 46670</strain>
    </source>
</reference>
<evidence type="ECO:0000256" key="1">
    <source>
        <dbReference type="SAM" id="Phobius"/>
    </source>
</evidence>
<gene>
    <name evidence="2" type="ORF">JOF56_001881</name>
</gene>
<keyword evidence="3" id="KW-1185">Reference proteome</keyword>